<feature type="compositionally biased region" description="Polar residues" evidence="1">
    <location>
        <begin position="304"/>
        <end position="329"/>
    </location>
</feature>
<dbReference type="PROSITE" id="PS50853">
    <property type="entry name" value="FN3"/>
    <property type="match status" value="1"/>
</dbReference>
<organism evidence="3 4">
    <name type="scientific">Ceratosolen solmsi marchali</name>
    <dbReference type="NCBI Taxonomy" id="326594"/>
    <lineage>
        <taxon>Eukaryota</taxon>
        <taxon>Metazoa</taxon>
        <taxon>Ecdysozoa</taxon>
        <taxon>Arthropoda</taxon>
        <taxon>Hexapoda</taxon>
        <taxon>Insecta</taxon>
        <taxon>Pterygota</taxon>
        <taxon>Neoptera</taxon>
        <taxon>Endopterygota</taxon>
        <taxon>Hymenoptera</taxon>
        <taxon>Apocrita</taxon>
        <taxon>Proctotrupomorpha</taxon>
        <taxon>Chalcidoidea</taxon>
        <taxon>Agaonidae</taxon>
        <taxon>Agaoninae</taxon>
        <taxon>Ceratosolen</taxon>
    </lineage>
</organism>
<dbReference type="CDD" id="cd00063">
    <property type="entry name" value="FN3"/>
    <property type="match status" value="1"/>
</dbReference>
<keyword evidence="3" id="KW-1185">Reference proteome</keyword>
<evidence type="ECO:0000256" key="1">
    <source>
        <dbReference type="SAM" id="MobiDB-lite"/>
    </source>
</evidence>
<feature type="compositionally biased region" description="Low complexity" evidence="1">
    <location>
        <begin position="997"/>
        <end position="1012"/>
    </location>
</feature>
<feature type="compositionally biased region" description="Polar residues" evidence="1">
    <location>
        <begin position="832"/>
        <end position="844"/>
    </location>
</feature>
<dbReference type="CTD" id="36133"/>
<dbReference type="Pfam" id="PF16794">
    <property type="entry name" value="fn3_4"/>
    <property type="match status" value="1"/>
</dbReference>
<feature type="compositionally biased region" description="Basic and acidic residues" evidence="1">
    <location>
        <begin position="456"/>
        <end position="470"/>
    </location>
</feature>
<dbReference type="Proteomes" id="UP000695007">
    <property type="component" value="Unplaced"/>
</dbReference>
<reference evidence="4" key="1">
    <citation type="submission" date="2025-08" db="UniProtKB">
        <authorList>
            <consortium name="RefSeq"/>
        </authorList>
    </citation>
    <scope>IDENTIFICATION</scope>
</reference>
<dbReference type="PANTHER" id="PTHR23210:SF26">
    <property type="entry name" value="ACTIVATING TRANSCRIPTION FACTOR 7-INTERACTING PROTEIN 1"/>
    <property type="match status" value="1"/>
</dbReference>
<evidence type="ECO:0000259" key="2">
    <source>
        <dbReference type="PROSITE" id="PS50853"/>
    </source>
</evidence>
<feature type="compositionally biased region" description="Low complexity" evidence="1">
    <location>
        <begin position="1037"/>
        <end position="1063"/>
    </location>
</feature>
<evidence type="ECO:0000313" key="4">
    <source>
        <dbReference type="RefSeq" id="XP_011504546.1"/>
    </source>
</evidence>
<dbReference type="GO" id="GO:0003712">
    <property type="term" value="F:transcription coregulator activity"/>
    <property type="evidence" value="ECO:0007669"/>
    <property type="project" value="TreeGrafter"/>
</dbReference>
<dbReference type="SMART" id="SM00060">
    <property type="entry name" value="FN3"/>
    <property type="match status" value="1"/>
</dbReference>
<dbReference type="InterPro" id="IPR056565">
    <property type="entry name" value="Fn3_ATF7IP"/>
</dbReference>
<feature type="compositionally biased region" description="Polar residues" evidence="1">
    <location>
        <begin position="514"/>
        <end position="523"/>
    </location>
</feature>
<dbReference type="Gene3D" id="2.60.40.10">
    <property type="entry name" value="Immunoglobulins"/>
    <property type="match status" value="1"/>
</dbReference>
<dbReference type="GO" id="GO:0005634">
    <property type="term" value="C:nucleus"/>
    <property type="evidence" value="ECO:0007669"/>
    <property type="project" value="TreeGrafter"/>
</dbReference>
<feature type="region of interest" description="Disordered" evidence="1">
    <location>
        <begin position="126"/>
        <end position="158"/>
    </location>
</feature>
<feature type="region of interest" description="Disordered" evidence="1">
    <location>
        <begin position="774"/>
        <end position="810"/>
    </location>
</feature>
<feature type="region of interest" description="Disordered" evidence="1">
    <location>
        <begin position="830"/>
        <end position="851"/>
    </location>
</feature>
<proteinExistence type="predicted"/>
<feature type="region of interest" description="Disordered" evidence="1">
    <location>
        <begin position="238"/>
        <end position="329"/>
    </location>
</feature>
<dbReference type="GO" id="GO:0006355">
    <property type="term" value="P:regulation of DNA-templated transcription"/>
    <property type="evidence" value="ECO:0007669"/>
    <property type="project" value="TreeGrafter"/>
</dbReference>
<dbReference type="GeneID" id="105367505"/>
<feature type="compositionally biased region" description="Polar residues" evidence="1">
    <location>
        <begin position="264"/>
        <end position="273"/>
    </location>
</feature>
<dbReference type="InterPro" id="IPR026085">
    <property type="entry name" value="ATF7-int"/>
</dbReference>
<sequence>MTMDAVTIETLPTTKSLLSTKVPESTDIAKEKDDDILFIDEIDEDDEIRLRLSDDEEVEQENTLEHTENQEASLQLKKDDLEFDVHVAVTPKEATKSHQELIIRQDLPETNTVALIKNQNIQNSSKKKFSNESCNVNDEESTMSGSEKAPPLTQNSRKFWSNNFDKRWKGINSPRGRQNFSHRNSNDWYNQQYQEKDKFNNRNNFNHHNNHFNKLRHNIRGNYNNKSGGNRNKDIQKDEAEESLKSKHNIRTLENTNDKKHSIQENGISNNAQSKKKDSSIQNSSMKMNDKESKVAETDLNPKKNAQNSNEDASCNVKTHNENDNNSNIGILVDNEMKNNENTMDNILNDNENLSVTKDCDVSMIECEKENCESKSEEIKKRKANKCNSDMADKTTNSDTNSASNDVEFESKQNSVEKYSELSSDIQIIKIASHDENLLENKSEIEMEIDNSNEDLSTHTDKDSNSDQIRECDNAKDIVLELSENNNKSLSEKFDAEQQADNINVFNDKESSEAVETNENTNHSLDDKSISQMETSEIEQTDSKEIQTTNSEEDSKILNENIETESSSILISCIDVKDSDANDIDKNEKKNEEICLLENDKINSDVKKETEAGKIKQISKKSKDATVIEGEEKLNSTGSNEQEKLSGPIEEVDLVDDESEMAVAVISNDIQSDTLKNKDDVTSTTTTVNKDTSQIVPISNEDGNKVEESNKDGRAVVHKRRRRKRLSNVAYLEIASNEIQTDEFFNSVKMLIENGVRQKRRSARNAEEMIRKEILKNDEDDEDSSDESGKLVPVNYKKPNYTQSLSPPSLKRTLDDADCISESVTLKRIKSSGDNSSTTIPQSNENKEYVTKSKESIAETNELVRQISQEDIRGKLKKLKQEELEALLLQKIVECITIRGEMGKLREQARVSKRNQEATRTKCQQLQKQVEGFDMVLKRISFDKNSNNDKYAPPIKINRSVGLQVNFLSDHGIHNLKQIQAMKTSAGNTSTAVTAKTTLTTTTPSTATMTTAQDNRSLTQSPRKMLKVRSPRRPETSSPAVAPGSPGSATNSTANSNNTTSTTLVMSKPMDQSPKRTITLQNSNNNIVQLMPAGQQQQAVVVNSNIAGSTTRATTSLSVQKPNNTVANKASDLIDLTDEEDKSKTSVISPITTGITTRFPRVLQAVPASVALNNQANLRLVQGGGNQASQTAIVNNINTPRLAYVMQSGVPTRQLVLTNSNTIRPVTTVSTRNISTISYKQGVPTLTNGTVRVLTAQNPTTNLQHPAPLPESSVPESNPSWKSPPPAPSLKISKVATGIVLSWNMSLSDKFAEIVSYQLYAYQEVAGTSPSASLWKKVGDVRALPLPMACTLTQFTEGNNYYFAVRAVDIHSRFGQYSKPGNISL</sequence>
<dbReference type="GO" id="GO:0005667">
    <property type="term" value="C:transcription regulator complex"/>
    <property type="evidence" value="ECO:0007669"/>
    <property type="project" value="TreeGrafter"/>
</dbReference>
<protein>
    <submittedName>
        <fullName evidence="4">MATH and LRR domain-containing protein PFE0570w</fullName>
    </submittedName>
</protein>
<feature type="region of interest" description="Disordered" evidence="1">
    <location>
        <begin position="389"/>
        <end position="411"/>
    </location>
</feature>
<evidence type="ECO:0000313" key="3">
    <source>
        <dbReference type="Proteomes" id="UP000695007"/>
    </source>
</evidence>
<dbReference type="RefSeq" id="XP_011504546.1">
    <property type="nucleotide sequence ID" value="XM_011506244.1"/>
</dbReference>
<name>A0AAJ6YUD9_9HYME</name>
<feature type="compositionally biased region" description="Polar residues" evidence="1">
    <location>
        <begin position="1013"/>
        <end position="1022"/>
    </location>
</feature>
<dbReference type="KEGG" id="csol:105367505"/>
<dbReference type="InterPro" id="IPR036116">
    <property type="entry name" value="FN3_sf"/>
</dbReference>
<feature type="domain" description="Fibronectin type-III" evidence="2">
    <location>
        <begin position="1284"/>
        <end position="1385"/>
    </location>
</feature>
<dbReference type="InterPro" id="IPR003961">
    <property type="entry name" value="FN3_dom"/>
</dbReference>
<feature type="region of interest" description="Disordered" evidence="1">
    <location>
        <begin position="492"/>
        <end position="560"/>
    </location>
</feature>
<gene>
    <name evidence="4" type="primary">LOC105367505</name>
</gene>
<accession>A0AAJ6YUD9</accession>
<feature type="compositionally biased region" description="Basic and acidic residues" evidence="1">
    <location>
        <begin position="288"/>
        <end position="302"/>
    </location>
</feature>
<feature type="compositionally biased region" description="Polar residues" evidence="1">
    <location>
        <begin position="394"/>
        <end position="405"/>
    </location>
</feature>
<feature type="region of interest" description="Disordered" evidence="1">
    <location>
        <begin position="451"/>
        <end position="470"/>
    </location>
</feature>
<feature type="region of interest" description="Disordered" evidence="1">
    <location>
        <begin position="997"/>
        <end position="1071"/>
    </location>
</feature>
<feature type="region of interest" description="Disordered" evidence="1">
    <location>
        <begin position="1260"/>
        <end position="1287"/>
    </location>
</feature>
<dbReference type="PANTHER" id="PTHR23210">
    <property type="entry name" value="ACTIVATING TRANSCRIPTION FACTOR 7 INTERACTING PROTEIN"/>
    <property type="match status" value="1"/>
</dbReference>
<dbReference type="InterPro" id="IPR013783">
    <property type="entry name" value="Ig-like_fold"/>
</dbReference>
<dbReference type="SUPFAM" id="SSF49265">
    <property type="entry name" value="Fibronectin type III"/>
    <property type="match status" value="1"/>
</dbReference>